<gene>
    <name evidence="2" type="ORF">J2T09_004821</name>
</gene>
<accession>A0ABT9PZY3</accession>
<dbReference type="RefSeq" id="WP_306839276.1">
    <property type="nucleotide sequence ID" value="NZ_JAUSRF010000022.1"/>
</dbReference>
<evidence type="ECO:0000256" key="1">
    <source>
        <dbReference type="SAM" id="Phobius"/>
    </source>
</evidence>
<evidence type="ECO:0000313" key="3">
    <source>
        <dbReference type="Proteomes" id="UP001241472"/>
    </source>
</evidence>
<keyword evidence="3" id="KW-1185">Reference proteome</keyword>
<dbReference type="EMBL" id="JAUSRF010000022">
    <property type="protein sequence ID" value="MDP9840041.1"/>
    <property type="molecule type" value="Genomic_DNA"/>
</dbReference>
<keyword evidence="1" id="KW-1133">Transmembrane helix</keyword>
<proteinExistence type="predicted"/>
<dbReference type="Proteomes" id="UP001241472">
    <property type="component" value="Unassembled WGS sequence"/>
</dbReference>
<keyword evidence="1" id="KW-0472">Membrane</keyword>
<protein>
    <submittedName>
        <fullName evidence="2">Flagellar biogenesis protein FliO</fullName>
    </submittedName>
</protein>
<reference evidence="2 3" key="1">
    <citation type="submission" date="2023-07" db="EMBL/GenBank/DDBJ databases">
        <title>Sorghum-associated microbial communities from plants grown in Nebraska, USA.</title>
        <authorList>
            <person name="Schachtman D."/>
        </authorList>
    </citation>
    <scope>NUCLEOTIDE SEQUENCE [LARGE SCALE GENOMIC DNA]</scope>
    <source>
        <strain evidence="2 3">DS1307</strain>
    </source>
</reference>
<evidence type="ECO:0000313" key="2">
    <source>
        <dbReference type="EMBL" id="MDP9840041.1"/>
    </source>
</evidence>
<name>A0ABT9PZY3_9HYPH</name>
<feature type="transmembrane region" description="Helical" evidence="1">
    <location>
        <begin position="12"/>
        <end position="32"/>
    </location>
</feature>
<keyword evidence="2" id="KW-0969">Cilium</keyword>
<sequence length="51" mass="5283">MSAGSKARRGMFTFVGVIFVLGLIIGGAYVFVLKPGETANQPASEVVNPKG</sequence>
<keyword evidence="1" id="KW-0812">Transmembrane</keyword>
<organism evidence="2 3">
    <name type="scientific">Neorhizobium huautlense</name>
    <dbReference type="NCBI Taxonomy" id="67774"/>
    <lineage>
        <taxon>Bacteria</taxon>
        <taxon>Pseudomonadati</taxon>
        <taxon>Pseudomonadota</taxon>
        <taxon>Alphaproteobacteria</taxon>
        <taxon>Hyphomicrobiales</taxon>
        <taxon>Rhizobiaceae</taxon>
        <taxon>Rhizobium/Agrobacterium group</taxon>
        <taxon>Neorhizobium</taxon>
    </lineage>
</organism>
<comment type="caution">
    <text evidence="2">The sequence shown here is derived from an EMBL/GenBank/DDBJ whole genome shotgun (WGS) entry which is preliminary data.</text>
</comment>
<keyword evidence="2" id="KW-0282">Flagellum</keyword>
<keyword evidence="2" id="KW-0966">Cell projection</keyword>